<dbReference type="SUPFAM" id="SSF54236">
    <property type="entry name" value="Ubiquitin-like"/>
    <property type="match status" value="1"/>
</dbReference>
<dbReference type="PROSITE" id="PS50053">
    <property type="entry name" value="UBIQUITIN_2"/>
    <property type="match status" value="1"/>
</dbReference>
<dbReference type="SMART" id="SM00213">
    <property type="entry name" value="UBQ"/>
    <property type="match status" value="1"/>
</dbReference>
<dbReference type="PANTHER" id="PTHR12943">
    <property type="entry name" value="HOMOCYSTEINE-RESPONSIVE ENDOPLASMIC RETICULUM-RESIDENT UNIQUITIN-LIKE DOMAIN HERPUD PROTEIN FAMILY MEMBER"/>
    <property type="match status" value="1"/>
</dbReference>
<dbReference type="STRING" id="7757.ENSPMAP00000004606"/>
<dbReference type="InterPro" id="IPR000626">
    <property type="entry name" value="Ubiquitin-like_dom"/>
</dbReference>
<evidence type="ECO:0000256" key="6">
    <source>
        <dbReference type="SAM" id="MobiDB-lite"/>
    </source>
</evidence>
<comment type="subcellular location">
    <subcellularLocation>
        <location evidence="1">Membrane</location>
    </subcellularLocation>
</comment>
<dbReference type="GO" id="GO:0030968">
    <property type="term" value="P:endoplasmic reticulum unfolded protein response"/>
    <property type="evidence" value="ECO:0007669"/>
    <property type="project" value="TreeGrafter"/>
</dbReference>
<dbReference type="Gene3D" id="3.10.20.90">
    <property type="entry name" value="Phosphatidylinositol 3-kinase Catalytic Subunit, Chain A, domain 1"/>
    <property type="match status" value="1"/>
</dbReference>
<proteinExistence type="predicted"/>
<dbReference type="InterPro" id="IPR039751">
    <property type="entry name" value="HERPUD1/2"/>
</dbReference>
<reference evidence="9" key="1">
    <citation type="submission" date="2025-08" db="UniProtKB">
        <authorList>
            <consortium name="Ensembl"/>
        </authorList>
    </citation>
    <scope>IDENTIFICATION</scope>
</reference>
<evidence type="ECO:0000259" key="8">
    <source>
        <dbReference type="PROSITE" id="PS50053"/>
    </source>
</evidence>
<evidence type="ECO:0000256" key="1">
    <source>
        <dbReference type="ARBA" id="ARBA00004370"/>
    </source>
</evidence>
<dbReference type="GeneTree" id="ENSGT00390000017671"/>
<feature type="transmembrane region" description="Helical" evidence="7">
    <location>
        <begin position="285"/>
        <end position="305"/>
    </location>
</feature>
<dbReference type="PANTHER" id="PTHR12943:SF27">
    <property type="entry name" value="HOMOCYSTEINE-INDUCED ENDOPLASMIC RETICULUM PROTEIN, ISOFORM A"/>
    <property type="match status" value="1"/>
</dbReference>
<dbReference type="Ensembl" id="ENSPMAT00000004625.1">
    <property type="protein sequence ID" value="ENSPMAP00000004606.1"/>
    <property type="gene ID" value="ENSPMAG00000004173.1"/>
</dbReference>
<feature type="region of interest" description="Disordered" evidence="6">
    <location>
        <begin position="332"/>
        <end position="351"/>
    </location>
</feature>
<evidence type="ECO:0000256" key="2">
    <source>
        <dbReference type="ARBA" id="ARBA00022692"/>
    </source>
</evidence>
<keyword evidence="3 7" id="KW-1133">Transmembrane helix</keyword>
<feature type="domain" description="Ubiquitin-like" evidence="8">
    <location>
        <begin position="9"/>
        <end position="70"/>
    </location>
</feature>
<dbReference type="HOGENOM" id="CLU_058243_0_0_1"/>
<evidence type="ECO:0000256" key="3">
    <source>
        <dbReference type="ARBA" id="ARBA00022989"/>
    </source>
</evidence>
<feature type="compositionally biased region" description="Acidic residues" evidence="6">
    <location>
        <begin position="334"/>
        <end position="351"/>
    </location>
</feature>
<dbReference type="GO" id="GO:0016020">
    <property type="term" value="C:membrane"/>
    <property type="evidence" value="ECO:0007669"/>
    <property type="project" value="UniProtKB-SubCell"/>
</dbReference>
<evidence type="ECO:0000256" key="4">
    <source>
        <dbReference type="ARBA" id="ARBA00023136"/>
    </source>
</evidence>
<keyword evidence="5" id="KW-0834">Unfolded protein response</keyword>
<dbReference type="OMA" id="YMQLMAA"/>
<accession>S4RHC4</accession>
<keyword evidence="2 7" id="KW-0812">Transmembrane</keyword>
<dbReference type="InterPro" id="IPR029071">
    <property type="entry name" value="Ubiquitin-like_domsf"/>
</dbReference>
<dbReference type="Pfam" id="PF00240">
    <property type="entry name" value="ubiquitin"/>
    <property type="match status" value="1"/>
</dbReference>
<evidence type="ECO:0000256" key="7">
    <source>
        <dbReference type="SAM" id="Phobius"/>
    </source>
</evidence>
<sequence>MEMSAGSLVTLVIKAPNQKYDDQTLECGLDWTVHRLKSHISEVYPGHPGIKDQRLIYSGKLLLDNLMLKDVLRKYDEFHTVHLVCPSSSPDCQLSETIRSGAASAYVPTRPNVTTMPSSQGVGADGLRQRHVVMPSAYPPPVYGVRDMGQPAVPVLPAYPTYSPHYIMWLQQIYAQHYYTHYQAAVSAAAGTALNPGVMPAVGGATPGLPNPLGTGSLPNPLGAAAAAGGGGGAGGNAVLMNAQGGAGPEEEEEMNRDWLDWLFTATRTAVLLGIFYFYSSLGRFLMVSGALLLLYLYQTGVFPFQRGPGQAPDQLGGDADMYSRTQERRMDEGMDLGDTESSDDDSALEADEPSFTTSAWTFVTTFFTSLVPEGAAAMPN</sequence>
<dbReference type="AlphaFoldDB" id="S4RHC4"/>
<keyword evidence="4 7" id="KW-0472">Membrane</keyword>
<organism evidence="9">
    <name type="scientific">Petromyzon marinus</name>
    <name type="common">Sea lamprey</name>
    <dbReference type="NCBI Taxonomy" id="7757"/>
    <lineage>
        <taxon>Eukaryota</taxon>
        <taxon>Metazoa</taxon>
        <taxon>Chordata</taxon>
        <taxon>Craniata</taxon>
        <taxon>Vertebrata</taxon>
        <taxon>Cyclostomata</taxon>
        <taxon>Hyperoartia</taxon>
        <taxon>Petromyzontiformes</taxon>
        <taxon>Petromyzontidae</taxon>
        <taxon>Petromyzon</taxon>
    </lineage>
</organism>
<evidence type="ECO:0000256" key="5">
    <source>
        <dbReference type="ARBA" id="ARBA00023230"/>
    </source>
</evidence>
<dbReference type="FunFam" id="3.10.20.90:FF:000046">
    <property type="entry name" value="Homocysteine-responsive endoplasmic reticulum-resident ubiquitin-like domain member 2 protein"/>
    <property type="match status" value="1"/>
</dbReference>
<name>S4RHC4_PETMA</name>
<protein>
    <submittedName>
        <fullName evidence="9">HERPUD family member 2</fullName>
    </submittedName>
</protein>
<reference evidence="9" key="2">
    <citation type="submission" date="2025-09" db="UniProtKB">
        <authorList>
            <consortium name="Ensembl"/>
        </authorList>
    </citation>
    <scope>IDENTIFICATION</scope>
</reference>
<evidence type="ECO:0000313" key="9">
    <source>
        <dbReference type="Ensembl" id="ENSPMAP00000004606.1"/>
    </source>
</evidence>